<dbReference type="Proteomes" id="UP000608345">
    <property type="component" value="Unassembled WGS sequence"/>
</dbReference>
<evidence type="ECO:0000256" key="3">
    <source>
        <dbReference type="ARBA" id="ARBA00022692"/>
    </source>
</evidence>
<dbReference type="GO" id="GO:0005886">
    <property type="term" value="C:plasma membrane"/>
    <property type="evidence" value="ECO:0007669"/>
    <property type="project" value="InterPro"/>
</dbReference>
<dbReference type="EMBL" id="BMYS01000010">
    <property type="protein sequence ID" value="GGW87335.1"/>
    <property type="molecule type" value="Genomic_DNA"/>
</dbReference>
<keyword evidence="1" id="KW-1003">Cell membrane</keyword>
<dbReference type="RefSeq" id="WP_189385028.1">
    <property type="nucleotide sequence ID" value="NZ_BAABFY010000014.1"/>
</dbReference>
<sequence length="209" mass="23355">MKERLPALIALFMLLCLVITTWWAADYAQRSIPLDPPARISHEPDAWSDHFIMLSSDPDGVPKNRLEGDSMQHFPHNDSYEIVNAISTGQRPGSAITTGRADHATMFNNDKTILMRGNAHLHRFPSEDTSALDITSSELIIYPEKDIIETDKPATVIQGNSRMNGKGMTYNNKTRELEVYSNTDVSISNKDLPSKSSNTDQAPEENTRP</sequence>
<keyword evidence="9" id="KW-1185">Reference proteome</keyword>
<evidence type="ECO:0000256" key="2">
    <source>
        <dbReference type="ARBA" id="ARBA00022519"/>
    </source>
</evidence>
<proteinExistence type="predicted"/>
<feature type="region of interest" description="Disordered" evidence="6">
    <location>
        <begin position="184"/>
        <end position="209"/>
    </location>
</feature>
<name>A0A918JL39_9BURK</name>
<dbReference type="AlphaFoldDB" id="A0A918JL39"/>
<evidence type="ECO:0000256" key="1">
    <source>
        <dbReference type="ARBA" id="ARBA00022475"/>
    </source>
</evidence>
<keyword evidence="5 7" id="KW-0472">Membrane</keyword>
<evidence type="ECO:0000256" key="4">
    <source>
        <dbReference type="ARBA" id="ARBA00022989"/>
    </source>
</evidence>
<reference evidence="8" key="1">
    <citation type="journal article" date="2014" name="Int. J. Syst. Evol. Microbiol.">
        <title>Complete genome sequence of Corynebacterium casei LMG S-19264T (=DSM 44701T), isolated from a smear-ripened cheese.</title>
        <authorList>
            <consortium name="US DOE Joint Genome Institute (JGI-PGF)"/>
            <person name="Walter F."/>
            <person name="Albersmeier A."/>
            <person name="Kalinowski J."/>
            <person name="Ruckert C."/>
        </authorList>
    </citation>
    <scope>NUCLEOTIDE SEQUENCE</scope>
    <source>
        <strain evidence="8">KCTC 23732</strain>
    </source>
</reference>
<dbReference type="NCBIfam" id="TIGR04409">
    <property type="entry name" value="LptC_YrbK"/>
    <property type="match status" value="1"/>
</dbReference>
<dbReference type="Pfam" id="PF06835">
    <property type="entry name" value="LptC"/>
    <property type="match status" value="1"/>
</dbReference>
<dbReference type="GO" id="GO:0015221">
    <property type="term" value="F:lipopolysaccharide transmembrane transporter activity"/>
    <property type="evidence" value="ECO:0007669"/>
    <property type="project" value="InterPro"/>
</dbReference>
<keyword evidence="2" id="KW-0997">Cell inner membrane</keyword>
<dbReference type="InterPro" id="IPR052363">
    <property type="entry name" value="LPS_export_LptC"/>
</dbReference>
<dbReference type="Gene3D" id="2.60.450.10">
    <property type="entry name" value="Lipopolysaccharide (LPS) transport protein A like domain"/>
    <property type="match status" value="1"/>
</dbReference>
<gene>
    <name evidence="8" type="ORF">GCM10011450_16600</name>
</gene>
<dbReference type="GO" id="GO:0017089">
    <property type="term" value="F:glycolipid transfer activity"/>
    <property type="evidence" value="ECO:0007669"/>
    <property type="project" value="TreeGrafter"/>
</dbReference>
<evidence type="ECO:0000313" key="8">
    <source>
        <dbReference type="EMBL" id="GGW87335.1"/>
    </source>
</evidence>
<evidence type="ECO:0000256" key="6">
    <source>
        <dbReference type="SAM" id="MobiDB-lite"/>
    </source>
</evidence>
<dbReference type="GO" id="GO:0030288">
    <property type="term" value="C:outer membrane-bounded periplasmic space"/>
    <property type="evidence" value="ECO:0007669"/>
    <property type="project" value="TreeGrafter"/>
</dbReference>
<organism evidence="8 9">
    <name type="scientific">Advenella faeciporci</name>
    <dbReference type="NCBI Taxonomy" id="797535"/>
    <lineage>
        <taxon>Bacteria</taxon>
        <taxon>Pseudomonadati</taxon>
        <taxon>Pseudomonadota</taxon>
        <taxon>Betaproteobacteria</taxon>
        <taxon>Burkholderiales</taxon>
        <taxon>Alcaligenaceae</taxon>
    </lineage>
</organism>
<comment type="caution">
    <text evidence="8">The sequence shown here is derived from an EMBL/GenBank/DDBJ whole genome shotgun (WGS) entry which is preliminary data.</text>
</comment>
<evidence type="ECO:0000313" key="9">
    <source>
        <dbReference type="Proteomes" id="UP000608345"/>
    </source>
</evidence>
<dbReference type="PANTHER" id="PTHR37481">
    <property type="entry name" value="LIPOPOLYSACCHARIDE EXPORT SYSTEM PROTEIN LPTC"/>
    <property type="match status" value="1"/>
</dbReference>
<dbReference type="PANTHER" id="PTHR37481:SF1">
    <property type="entry name" value="LIPOPOLYSACCHARIDE EXPORT SYSTEM PROTEIN LPTC"/>
    <property type="match status" value="1"/>
</dbReference>
<evidence type="ECO:0000256" key="7">
    <source>
        <dbReference type="SAM" id="Phobius"/>
    </source>
</evidence>
<feature type="transmembrane region" description="Helical" evidence="7">
    <location>
        <begin position="7"/>
        <end position="25"/>
    </location>
</feature>
<evidence type="ECO:0000256" key="5">
    <source>
        <dbReference type="ARBA" id="ARBA00023136"/>
    </source>
</evidence>
<dbReference type="InterPro" id="IPR026265">
    <property type="entry name" value="LptC"/>
</dbReference>
<dbReference type="InterPro" id="IPR010664">
    <property type="entry name" value="LipoPS_assembly_LptC-rel"/>
</dbReference>
<accession>A0A918JL39</accession>
<keyword evidence="3 7" id="KW-0812">Transmembrane</keyword>
<protein>
    <submittedName>
        <fullName evidence="8">LPS export ABC transporter periplasmic protein LptC</fullName>
    </submittedName>
</protein>
<reference evidence="8" key="2">
    <citation type="submission" date="2020-09" db="EMBL/GenBank/DDBJ databases">
        <authorList>
            <person name="Sun Q."/>
            <person name="Kim S."/>
        </authorList>
    </citation>
    <scope>NUCLEOTIDE SEQUENCE</scope>
    <source>
        <strain evidence="8">KCTC 23732</strain>
    </source>
</reference>
<feature type="compositionally biased region" description="Polar residues" evidence="6">
    <location>
        <begin position="184"/>
        <end position="201"/>
    </location>
</feature>
<keyword evidence="4 7" id="KW-1133">Transmembrane helix</keyword>